<dbReference type="Proteomes" id="UP000199752">
    <property type="component" value="Chromosome 4"/>
</dbReference>
<dbReference type="GO" id="GO:0006270">
    <property type="term" value="P:DNA replication initiation"/>
    <property type="evidence" value="ECO:0007669"/>
    <property type="project" value="TreeGrafter"/>
</dbReference>
<dbReference type="VEuPathDB" id="CryptoDB:ChTU502y2012_403g0190"/>
<organism evidence="2">
    <name type="scientific">Cryptosporidium hominis</name>
    <dbReference type="NCBI Taxonomy" id="237895"/>
    <lineage>
        <taxon>Eukaryota</taxon>
        <taxon>Sar</taxon>
        <taxon>Alveolata</taxon>
        <taxon>Apicomplexa</taxon>
        <taxon>Conoidasida</taxon>
        <taxon>Coccidia</taxon>
        <taxon>Eucoccidiorida</taxon>
        <taxon>Eimeriorina</taxon>
        <taxon>Cryptosporidiidae</taxon>
        <taxon>Cryptosporidium</taxon>
    </lineage>
</organism>
<dbReference type="VEuPathDB" id="CryptoDB:GY17_00003184"/>
<dbReference type="PANTHER" id="PTHR12705">
    <property type="entry name" value="ORIGIN RECOGNITION COMPLEX SUBUNIT 5"/>
    <property type="match status" value="1"/>
</dbReference>
<accession>A0A0S4TDH8</accession>
<protein>
    <recommendedName>
        <fullName evidence="1">Origin recognition complex subunit 5 C-terminal domain-containing protein</fullName>
    </recommendedName>
</protein>
<feature type="domain" description="Origin recognition complex subunit 5 C-terminal" evidence="1">
    <location>
        <begin position="527"/>
        <end position="633"/>
    </location>
</feature>
<dbReference type="VEuPathDB" id="CryptoDB:CHUDEA4_430"/>
<name>A0A0S4TDH8_CRYHO</name>
<evidence type="ECO:0000259" key="1">
    <source>
        <dbReference type="Pfam" id="PF14630"/>
    </source>
</evidence>
<evidence type="ECO:0000313" key="2">
    <source>
        <dbReference type="EMBL" id="CUV05422.1"/>
    </source>
</evidence>
<dbReference type="InterPro" id="IPR020796">
    <property type="entry name" value="ORC5"/>
</dbReference>
<dbReference type="InterPro" id="IPR047088">
    <property type="entry name" value="ORC5_C"/>
</dbReference>
<proteinExistence type="predicted"/>
<dbReference type="VEuPathDB" id="CryptoDB:Chro.40057"/>
<dbReference type="AlphaFoldDB" id="A0A0S4TDH8"/>
<reference evidence="2" key="1">
    <citation type="submission" date="2015-08" db="EMBL/GenBank/DDBJ databases">
        <authorList>
            <person name="Babu N.S."/>
            <person name="Beckwith C.J."/>
            <person name="Beseler K.G."/>
            <person name="Brison A."/>
            <person name="Carone J.V."/>
            <person name="Caskin T.P."/>
            <person name="Diamond M."/>
            <person name="Durham M.E."/>
            <person name="Foxe J.M."/>
            <person name="Go M."/>
            <person name="Henderson B.A."/>
            <person name="Jones I.B."/>
            <person name="McGettigan J.A."/>
            <person name="Micheletti S.J."/>
            <person name="Nasrallah M.E."/>
            <person name="Ortiz D."/>
            <person name="Piller C.R."/>
            <person name="Privatt S.R."/>
            <person name="Schneider S.L."/>
            <person name="Sharp S."/>
            <person name="Smith T.C."/>
            <person name="Stanton J.D."/>
            <person name="Ullery H.E."/>
            <person name="Wilson R.J."/>
            <person name="Serrano M.G."/>
            <person name="Buck G."/>
            <person name="Lee V."/>
            <person name="Wang Y."/>
            <person name="Carvalho R."/>
            <person name="Voegtly L."/>
            <person name="Shi R."/>
            <person name="Duckworth R."/>
            <person name="Johnson A."/>
            <person name="Loviza R."/>
            <person name="Walstead R."/>
            <person name="Shah Z."/>
            <person name="Kiflezghi M."/>
            <person name="Wade K."/>
            <person name="Ball S.L."/>
            <person name="Bradley K.W."/>
            <person name="Asai D.J."/>
            <person name="Bowman C.A."/>
            <person name="Russell D.A."/>
            <person name="Pope W.H."/>
            <person name="Jacobs-Sera D."/>
            <person name="Hendrix R.W."/>
            <person name="Hatfull G.F."/>
        </authorList>
    </citation>
    <scope>NUCLEOTIDE SEQUENCE [LARGE SCALE GENOMIC DNA]</scope>
</reference>
<dbReference type="GO" id="GO:0005664">
    <property type="term" value="C:nuclear origin of replication recognition complex"/>
    <property type="evidence" value="ECO:0007669"/>
    <property type="project" value="TreeGrafter"/>
</dbReference>
<dbReference type="Pfam" id="PF14630">
    <property type="entry name" value="ORC5_C"/>
    <property type="match status" value="1"/>
</dbReference>
<dbReference type="EMBL" id="LN877950">
    <property type="protein sequence ID" value="CUV05422.1"/>
    <property type="molecule type" value="Genomic_DNA"/>
</dbReference>
<dbReference type="GO" id="GO:0003688">
    <property type="term" value="F:DNA replication origin binding"/>
    <property type="evidence" value="ECO:0007669"/>
    <property type="project" value="TreeGrafter"/>
</dbReference>
<dbReference type="PANTHER" id="PTHR12705:SF0">
    <property type="entry name" value="ORIGIN RECOGNITION COMPLEX SUBUNIT 5"/>
    <property type="match status" value="1"/>
</dbReference>
<dbReference type="OrthoDB" id="365981at2759"/>
<gene>
    <name evidence="2" type="ORF">CHUDEA4_430</name>
</gene>
<sequence length="740" mass="84470">MGGEKRKRTSQVEADFYENNENEFTGNIRRIHSIESSKEDLGNIDASEQLIQDLLKYYPEEIQPTIHSLCRKYGSPRFQEIFQLANTIGSNTNSIPYLQVIGMPGTGKYSLVKDMLKKNDSIFGFMNGAYTKWLCNSKGGCINKISIENLFVKPVEQIRKKLINKGIFNSKKRRSRIGLFESELESSSSANNIIEFIDELRLIKKEYTEYLQKHNSKGDSELDDDLNSGGSTYDGEIEEVDKVKSRSIFLIVKDVTTISKNRPDLLLTLIKLHEHLRDVLILPAKKEKFIININFCLIFIDNYGIPEDFFCSHSPFPVIWFSNYNDIQSFDIMANLRLNTDIKDIDLNYEILKVYDRKSSQSFLVNTLLNSYIKGSVDFIPKTDTNSNGIKLNLLKDDTNKQSFIPIDILYSIWTEFIAEIITILHPYLRSDFREIIFKVQCLWPVFLLPLVSGELFFTINENYEDEVYSIVQTLLNRFKRHYGTLTKNIYSHFLPELFQGDLISSNINTNGILNYEFLKNVSQINMPYFTKLLLVSAYVASKVSKKDDKTLFHNLVSSKLKSKRGRKKINKQSSEKVKSKNKEAFSLIRWIAIADCIALHITGKQGIELSVPILEQINDIVRLGLVIPVSGKWSQLVLAKRDVGGPLFNISPLQDLTLGQNIGLEVAMYKQGNAGFNYCSGLNGSSNPASTNNLKLTYLESPINMEDPRALYIMQAPSEMIETFSIEIGVVLKEIIPEN</sequence>